<feature type="transmembrane region" description="Helical" evidence="1">
    <location>
        <begin position="215"/>
        <end position="236"/>
    </location>
</feature>
<evidence type="ECO:0008006" key="4">
    <source>
        <dbReference type="Google" id="ProtNLM"/>
    </source>
</evidence>
<dbReference type="EMBL" id="DVMV01000012">
    <property type="protein sequence ID" value="HIU44999.1"/>
    <property type="molecule type" value="Genomic_DNA"/>
</dbReference>
<evidence type="ECO:0000313" key="2">
    <source>
        <dbReference type="EMBL" id="HIU44999.1"/>
    </source>
</evidence>
<accession>A0A9D1LN85</accession>
<keyword evidence="1" id="KW-0472">Membrane</keyword>
<keyword evidence="1" id="KW-1133">Transmembrane helix</keyword>
<gene>
    <name evidence="2" type="ORF">IAC52_01740</name>
</gene>
<name>A0A9D1LN85_9FIRM</name>
<reference evidence="2" key="1">
    <citation type="submission" date="2020-10" db="EMBL/GenBank/DDBJ databases">
        <authorList>
            <person name="Gilroy R."/>
        </authorList>
    </citation>
    <scope>NUCLEOTIDE SEQUENCE</scope>
    <source>
        <strain evidence="2">ChiGjej1B1-22543</strain>
    </source>
</reference>
<feature type="transmembrane region" description="Helical" evidence="1">
    <location>
        <begin position="6"/>
        <end position="30"/>
    </location>
</feature>
<dbReference type="InterPro" id="IPR019533">
    <property type="entry name" value="Peptidase_S26"/>
</dbReference>
<dbReference type="Proteomes" id="UP000824070">
    <property type="component" value="Unassembled WGS sequence"/>
</dbReference>
<evidence type="ECO:0000313" key="3">
    <source>
        <dbReference type="Proteomes" id="UP000824070"/>
    </source>
</evidence>
<evidence type="ECO:0000256" key="1">
    <source>
        <dbReference type="SAM" id="Phobius"/>
    </source>
</evidence>
<dbReference type="CDD" id="cd06530">
    <property type="entry name" value="S26_SPase_I"/>
    <property type="match status" value="1"/>
</dbReference>
<dbReference type="AlphaFoldDB" id="A0A9D1LN85"/>
<reference evidence="2" key="2">
    <citation type="journal article" date="2021" name="PeerJ">
        <title>Extensive microbial diversity within the chicken gut microbiome revealed by metagenomics and culture.</title>
        <authorList>
            <person name="Gilroy R."/>
            <person name="Ravi A."/>
            <person name="Getino M."/>
            <person name="Pursley I."/>
            <person name="Horton D.L."/>
            <person name="Alikhan N.F."/>
            <person name="Baker D."/>
            <person name="Gharbi K."/>
            <person name="Hall N."/>
            <person name="Watson M."/>
            <person name="Adriaenssens E.M."/>
            <person name="Foster-Nyarko E."/>
            <person name="Jarju S."/>
            <person name="Secka A."/>
            <person name="Antonio M."/>
            <person name="Oren A."/>
            <person name="Chaudhuri R.R."/>
            <person name="La Ragione R."/>
            <person name="Hildebrand F."/>
            <person name="Pallen M.J."/>
        </authorList>
    </citation>
    <scope>NUCLEOTIDE SEQUENCE</scope>
    <source>
        <strain evidence="2">ChiGjej1B1-22543</strain>
    </source>
</reference>
<dbReference type="GO" id="GO:0006465">
    <property type="term" value="P:signal peptide processing"/>
    <property type="evidence" value="ECO:0007669"/>
    <property type="project" value="InterPro"/>
</dbReference>
<dbReference type="GO" id="GO:0004252">
    <property type="term" value="F:serine-type endopeptidase activity"/>
    <property type="evidence" value="ECO:0007669"/>
    <property type="project" value="InterPro"/>
</dbReference>
<organism evidence="2 3">
    <name type="scientific">Candidatus Alloenteromonas pullicola</name>
    <dbReference type="NCBI Taxonomy" id="2840784"/>
    <lineage>
        <taxon>Bacteria</taxon>
        <taxon>Bacillati</taxon>
        <taxon>Bacillota</taxon>
        <taxon>Bacillota incertae sedis</taxon>
        <taxon>Candidatus Alloenteromonas</taxon>
    </lineage>
</organism>
<protein>
    <recommendedName>
        <fullName evidence="4">Signal peptidase I</fullName>
    </recommendedName>
</protein>
<keyword evidence="1" id="KW-0812">Transmembrane</keyword>
<sequence length="294" mass="32124">MPLFISTAFAITLAVAILALIILTLVLVFVGISAKNGIKQGEEDFDILEEKVGRASRSPARKGWAKAGSILADIVIAVLAIGFLGLLFTRLMPSIGMPYVLEVVATPSMASVLPQNQSHVREGDKPIKVDDLIAVKRIDSLDEIKLYDIISYDNPDGRNYIHRVVEIAESYVITQGDANNVDDGVKVTLDMIVGVYTGFQIPYIGTVTFYLQSDYGILGMSCLAYVIIAAEIYFAAIGSAREKRLKSYDDIFASTGARIVTYSDPNGTISFNKDYVGTIDESKTMPTKDITFKR</sequence>
<proteinExistence type="predicted"/>
<feature type="transmembrane region" description="Helical" evidence="1">
    <location>
        <begin position="64"/>
        <end position="88"/>
    </location>
</feature>
<comment type="caution">
    <text evidence="2">The sequence shown here is derived from an EMBL/GenBank/DDBJ whole genome shotgun (WGS) entry which is preliminary data.</text>
</comment>